<feature type="domain" description="Methyltransferase" evidence="2">
    <location>
        <begin position="53"/>
        <end position="144"/>
    </location>
</feature>
<proteinExistence type="predicted"/>
<keyword evidence="4" id="KW-1185">Reference proteome</keyword>
<organism evidence="3 4">
    <name type="scientific">Hymenobacter fodinae</name>
    <dbReference type="NCBI Taxonomy" id="2510796"/>
    <lineage>
        <taxon>Bacteria</taxon>
        <taxon>Pseudomonadati</taxon>
        <taxon>Bacteroidota</taxon>
        <taxon>Cytophagia</taxon>
        <taxon>Cytophagales</taxon>
        <taxon>Hymenobacteraceae</taxon>
        <taxon>Hymenobacter</taxon>
    </lineage>
</organism>
<dbReference type="Proteomes" id="UP000298337">
    <property type="component" value="Unassembled WGS sequence"/>
</dbReference>
<evidence type="ECO:0000313" key="3">
    <source>
        <dbReference type="EMBL" id="TGE08270.1"/>
    </source>
</evidence>
<accession>A0A4Z0P8D9</accession>
<dbReference type="Gene3D" id="3.40.50.150">
    <property type="entry name" value="Vaccinia Virus protein VP39"/>
    <property type="match status" value="1"/>
</dbReference>
<dbReference type="AlphaFoldDB" id="A0A4Z0P8D9"/>
<dbReference type="CDD" id="cd02440">
    <property type="entry name" value="AdoMet_MTases"/>
    <property type="match status" value="1"/>
</dbReference>
<dbReference type="GO" id="GO:0032259">
    <property type="term" value="P:methylation"/>
    <property type="evidence" value="ECO:0007669"/>
    <property type="project" value="UniProtKB-KW"/>
</dbReference>
<dbReference type="GO" id="GO:0008168">
    <property type="term" value="F:methyltransferase activity"/>
    <property type="evidence" value="ECO:0007669"/>
    <property type="project" value="UniProtKB-KW"/>
</dbReference>
<name>A0A4Z0P8D9_9BACT</name>
<keyword evidence="3" id="KW-0489">Methyltransferase</keyword>
<dbReference type="OrthoDB" id="281208at2"/>
<dbReference type="PANTHER" id="PTHR43861">
    <property type="entry name" value="TRANS-ACONITATE 2-METHYLTRANSFERASE-RELATED"/>
    <property type="match status" value="1"/>
</dbReference>
<dbReference type="InterPro" id="IPR041698">
    <property type="entry name" value="Methyltransf_25"/>
</dbReference>
<dbReference type="Pfam" id="PF13649">
    <property type="entry name" value="Methyltransf_25"/>
    <property type="match status" value="1"/>
</dbReference>
<evidence type="ECO:0000313" key="4">
    <source>
        <dbReference type="Proteomes" id="UP000298337"/>
    </source>
</evidence>
<comment type="caution">
    <text evidence="3">The sequence shown here is derived from an EMBL/GenBank/DDBJ whole genome shotgun (WGS) entry which is preliminary data.</text>
</comment>
<gene>
    <name evidence="3" type="ORF">EU556_11145</name>
</gene>
<dbReference type="InterPro" id="IPR029063">
    <property type="entry name" value="SAM-dependent_MTases_sf"/>
</dbReference>
<dbReference type="SUPFAM" id="SSF53335">
    <property type="entry name" value="S-adenosyl-L-methionine-dependent methyltransferases"/>
    <property type="match status" value="1"/>
</dbReference>
<dbReference type="RefSeq" id="WP_135434138.1">
    <property type="nucleotide sequence ID" value="NZ_SRLA01000002.1"/>
</dbReference>
<sequence>MSAQAADSSTKPFSFDTIEDFDKHIDLSIPDYSTLNETILRLSSYFVKDGGRVYDLGCSTGKLLANMASSNSAEGVKYVGIDRSENMINGHSPKVGLELLLADLTSFDEYKPADLVLSVFTLQFLPIGERLPLLRRIYAALRPGAALIVSEKLFIPDGYLQDVLSFVYYDHKRVSFTPEQIFDKQRSLRKIMRPLTSEQNEAMLREAGFSSFYPFWQSLLFKAWVCIK</sequence>
<protein>
    <submittedName>
        <fullName evidence="3">Methyltransferase domain-containing protein</fullName>
    </submittedName>
</protein>
<dbReference type="PANTHER" id="PTHR43861:SF2">
    <property type="entry name" value="CARBOXY-S-ADENOSYL-L-METHIONINE SYNTHASE"/>
    <property type="match status" value="1"/>
</dbReference>
<keyword evidence="1 3" id="KW-0808">Transferase</keyword>
<evidence type="ECO:0000256" key="1">
    <source>
        <dbReference type="ARBA" id="ARBA00022679"/>
    </source>
</evidence>
<dbReference type="EMBL" id="SRLA01000002">
    <property type="protein sequence ID" value="TGE08270.1"/>
    <property type="molecule type" value="Genomic_DNA"/>
</dbReference>
<reference evidence="3 4" key="1">
    <citation type="submission" date="2019-04" db="EMBL/GenBank/DDBJ databases">
        <authorList>
            <person name="Feng G."/>
            <person name="Zhang J."/>
            <person name="Zhu H."/>
        </authorList>
    </citation>
    <scope>NUCLEOTIDE SEQUENCE [LARGE SCALE GENOMIC DNA]</scope>
    <source>
        <strain evidence="3 4">92R-1</strain>
    </source>
</reference>
<evidence type="ECO:0000259" key="2">
    <source>
        <dbReference type="Pfam" id="PF13649"/>
    </source>
</evidence>